<comment type="caution">
    <text evidence="2">The sequence shown here is derived from an EMBL/GenBank/DDBJ whole genome shotgun (WGS) entry which is preliminary data.</text>
</comment>
<gene>
    <name evidence="2" type="ORF">T4D_16111</name>
</gene>
<dbReference type="Proteomes" id="UP000054995">
    <property type="component" value="Unassembled WGS sequence"/>
</dbReference>
<evidence type="ECO:0000313" key="3">
    <source>
        <dbReference type="Proteomes" id="UP000054995"/>
    </source>
</evidence>
<reference evidence="2 3" key="1">
    <citation type="submission" date="2015-01" db="EMBL/GenBank/DDBJ databases">
        <title>Evolution of Trichinella species and genotypes.</title>
        <authorList>
            <person name="Korhonen P.K."/>
            <person name="Edoardo P."/>
            <person name="Giuseppe L.R."/>
            <person name="Gasser R.B."/>
        </authorList>
    </citation>
    <scope>NUCLEOTIDE SEQUENCE [LARGE SCALE GENOMIC DNA]</scope>
    <source>
        <strain evidence="2">ISS470</strain>
    </source>
</reference>
<sequence>MRRMKLPGHDQLAGYHVVSIRESNLTFWIGNVKLKCTKEYRTVLMISGVGGKKSSWKGLRSPVVPTENEGHMGDGNMVKIKAQQQGCGRFYGKTLHISGTAFIFDQDQQSDQRKKI</sequence>
<protein>
    <submittedName>
        <fullName evidence="2">Uncharacterized protein</fullName>
    </submittedName>
</protein>
<accession>A0A0V1FHL2</accession>
<keyword evidence="3" id="KW-1185">Reference proteome</keyword>
<evidence type="ECO:0000256" key="1">
    <source>
        <dbReference type="SAM" id="MobiDB-lite"/>
    </source>
</evidence>
<feature type="region of interest" description="Disordered" evidence="1">
    <location>
        <begin position="51"/>
        <end position="75"/>
    </location>
</feature>
<proteinExistence type="predicted"/>
<dbReference type="AlphaFoldDB" id="A0A0V1FHL2"/>
<evidence type="ECO:0000313" key="2">
    <source>
        <dbReference type="EMBL" id="KRY85231.1"/>
    </source>
</evidence>
<name>A0A0V1FHL2_TRIPS</name>
<organism evidence="2 3">
    <name type="scientific">Trichinella pseudospiralis</name>
    <name type="common">Parasitic roundworm</name>
    <dbReference type="NCBI Taxonomy" id="6337"/>
    <lineage>
        <taxon>Eukaryota</taxon>
        <taxon>Metazoa</taxon>
        <taxon>Ecdysozoa</taxon>
        <taxon>Nematoda</taxon>
        <taxon>Enoplea</taxon>
        <taxon>Dorylaimia</taxon>
        <taxon>Trichinellida</taxon>
        <taxon>Trichinellidae</taxon>
        <taxon>Trichinella</taxon>
    </lineage>
</organism>
<dbReference type="EMBL" id="JYDT01000095">
    <property type="protein sequence ID" value="KRY85231.1"/>
    <property type="molecule type" value="Genomic_DNA"/>
</dbReference>